<dbReference type="PANTHER" id="PTHR47959:SF13">
    <property type="entry name" value="ATP-DEPENDENT RNA HELICASE RHLE"/>
    <property type="match status" value="1"/>
</dbReference>
<dbReference type="PROSITE" id="PS51192">
    <property type="entry name" value="HELICASE_ATP_BIND_1"/>
    <property type="match status" value="1"/>
</dbReference>
<dbReference type="GO" id="GO:0005524">
    <property type="term" value="F:ATP binding"/>
    <property type="evidence" value="ECO:0007669"/>
    <property type="project" value="UniProtKB-KW"/>
</dbReference>
<dbReference type="GO" id="GO:0016787">
    <property type="term" value="F:hydrolase activity"/>
    <property type="evidence" value="ECO:0007669"/>
    <property type="project" value="UniProtKB-KW"/>
</dbReference>
<dbReference type="GO" id="GO:0003676">
    <property type="term" value="F:nucleic acid binding"/>
    <property type="evidence" value="ECO:0007669"/>
    <property type="project" value="InterPro"/>
</dbReference>
<feature type="domain" description="Helicase ATP-binding" evidence="6">
    <location>
        <begin position="10"/>
        <end position="164"/>
    </location>
</feature>
<protein>
    <recommendedName>
        <fullName evidence="6">Helicase ATP-binding domain-containing protein</fullName>
    </recommendedName>
</protein>
<feature type="region of interest" description="Disordered" evidence="5">
    <location>
        <begin position="141"/>
        <end position="164"/>
    </location>
</feature>
<evidence type="ECO:0000259" key="6">
    <source>
        <dbReference type="PROSITE" id="PS51192"/>
    </source>
</evidence>
<dbReference type="GO" id="GO:0003724">
    <property type="term" value="F:RNA helicase activity"/>
    <property type="evidence" value="ECO:0007669"/>
    <property type="project" value="TreeGrafter"/>
</dbReference>
<accession>A0A2P2Q655</accession>
<evidence type="ECO:0000256" key="2">
    <source>
        <dbReference type="ARBA" id="ARBA00022801"/>
    </source>
</evidence>
<dbReference type="EMBL" id="GGEC01081885">
    <property type="protein sequence ID" value="MBX62369.1"/>
    <property type="molecule type" value="Transcribed_RNA"/>
</dbReference>
<dbReference type="GO" id="GO:0005829">
    <property type="term" value="C:cytosol"/>
    <property type="evidence" value="ECO:0007669"/>
    <property type="project" value="TreeGrafter"/>
</dbReference>
<evidence type="ECO:0000256" key="5">
    <source>
        <dbReference type="SAM" id="MobiDB-lite"/>
    </source>
</evidence>
<dbReference type="InterPro" id="IPR011545">
    <property type="entry name" value="DEAD/DEAH_box_helicase_dom"/>
</dbReference>
<dbReference type="SMART" id="SM00487">
    <property type="entry name" value="DEXDc"/>
    <property type="match status" value="1"/>
</dbReference>
<dbReference type="PANTHER" id="PTHR47959">
    <property type="entry name" value="ATP-DEPENDENT RNA HELICASE RHLE-RELATED"/>
    <property type="match status" value="1"/>
</dbReference>
<keyword evidence="1" id="KW-0547">Nucleotide-binding</keyword>
<evidence type="ECO:0000256" key="3">
    <source>
        <dbReference type="ARBA" id="ARBA00022806"/>
    </source>
</evidence>
<evidence type="ECO:0000256" key="4">
    <source>
        <dbReference type="ARBA" id="ARBA00022840"/>
    </source>
</evidence>
<keyword evidence="4" id="KW-0067">ATP-binding</keyword>
<dbReference type="InterPro" id="IPR050079">
    <property type="entry name" value="DEAD_box_RNA_helicase"/>
</dbReference>
<proteinExistence type="predicted"/>
<evidence type="ECO:0000313" key="7">
    <source>
        <dbReference type="EMBL" id="MBX62369.1"/>
    </source>
</evidence>
<dbReference type="Pfam" id="PF00270">
    <property type="entry name" value="DEAD"/>
    <property type="match status" value="1"/>
</dbReference>
<dbReference type="AlphaFoldDB" id="A0A2P2Q655"/>
<evidence type="ECO:0000256" key="1">
    <source>
        <dbReference type="ARBA" id="ARBA00022741"/>
    </source>
</evidence>
<name>A0A2P2Q655_RHIMU</name>
<dbReference type="InterPro" id="IPR014001">
    <property type="entry name" value="Helicase_ATP-bd"/>
</dbReference>
<keyword evidence="2" id="KW-0378">Hydrolase</keyword>
<keyword evidence="3" id="KW-0347">Helicase</keyword>
<dbReference type="SUPFAM" id="SSF52540">
    <property type="entry name" value="P-loop containing nucleoside triphosphate hydrolases"/>
    <property type="match status" value="1"/>
</dbReference>
<sequence length="164" mass="18018">MPTPVQMQAIPAALCGESLLASADTGSGKTASFLVPIVFHCANYRHKNFPNRRNPLAMVLAPTRELCIQVEDQAKLLGKGLPFKTALVVGGDALAGQLHRIQQGVELIIGTPGRLIDMLTKYDVVLDDIKIFVLEEEEKKKRNSNFTTAKGTKKKTIIKESKYK</sequence>
<dbReference type="Gene3D" id="3.40.50.300">
    <property type="entry name" value="P-loop containing nucleotide triphosphate hydrolases"/>
    <property type="match status" value="1"/>
</dbReference>
<dbReference type="InterPro" id="IPR027417">
    <property type="entry name" value="P-loop_NTPase"/>
</dbReference>
<organism evidence="7">
    <name type="scientific">Rhizophora mucronata</name>
    <name type="common">Asiatic mangrove</name>
    <dbReference type="NCBI Taxonomy" id="61149"/>
    <lineage>
        <taxon>Eukaryota</taxon>
        <taxon>Viridiplantae</taxon>
        <taxon>Streptophyta</taxon>
        <taxon>Embryophyta</taxon>
        <taxon>Tracheophyta</taxon>
        <taxon>Spermatophyta</taxon>
        <taxon>Magnoliopsida</taxon>
        <taxon>eudicotyledons</taxon>
        <taxon>Gunneridae</taxon>
        <taxon>Pentapetalae</taxon>
        <taxon>rosids</taxon>
        <taxon>fabids</taxon>
        <taxon>Malpighiales</taxon>
        <taxon>Rhizophoraceae</taxon>
        <taxon>Rhizophora</taxon>
    </lineage>
</organism>
<reference evidence="7" key="1">
    <citation type="submission" date="2018-02" db="EMBL/GenBank/DDBJ databases">
        <title>Rhizophora mucronata_Transcriptome.</title>
        <authorList>
            <person name="Meera S.P."/>
            <person name="Sreeshan A."/>
            <person name="Augustine A."/>
        </authorList>
    </citation>
    <scope>NUCLEOTIDE SEQUENCE</scope>
    <source>
        <tissue evidence="7">Leaf</tissue>
    </source>
</reference>